<gene>
    <name evidence="3" type="ORF">NZD89_29015</name>
</gene>
<proteinExistence type="predicted"/>
<dbReference type="Pfam" id="PF13439">
    <property type="entry name" value="Glyco_transf_4"/>
    <property type="match status" value="1"/>
</dbReference>
<dbReference type="EC" id="2.4.-.-" evidence="3"/>
<geneLocation type="plasmid" evidence="3 4">
    <name>unnamed2</name>
</geneLocation>
<dbReference type="InterPro" id="IPR001296">
    <property type="entry name" value="Glyco_trans_1"/>
</dbReference>
<feature type="domain" description="Glycosyltransferase subfamily 4-like N-terminal" evidence="2">
    <location>
        <begin position="16"/>
        <end position="166"/>
    </location>
</feature>
<reference evidence="3" key="1">
    <citation type="submission" date="2022-08" db="EMBL/GenBank/DDBJ databases">
        <title>Alicyclobacillus fastidiosus DSM 17978, complete genome.</title>
        <authorList>
            <person name="Wang Q."/>
            <person name="Cai R."/>
            <person name="Wang Z."/>
        </authorList>
    </citation>
    <scope>NUCLEOTIDE SEQUENCE</scope>
    <source>
        <strain evidence="3">DSM 17978</strain>
        <plasmid evidence="3">unnamed2</plasmid>
    </source>
</reference>
<keyword evidence="3" id="KW-0614">Plasmid</keyword>
<protein>
    <submittedName>
        <fullName evidence="3">Glycosyltransferase</fullName>
        <ecNumber evidence="3">2.4.-.-</ecNumber>
    </submittedName>
</protein>
<evidence type="ECO:0000259" key="1">
    <source>
        <dbReference type="Pfam" id="PF00534"/>
    </source>
</evidence>
<sequence length="382" mass="42338">MNSHLRVLMVMDGLLIGGTETHVLSLITGLQGLGEKLFYVGASGPLYDSFSRTGCQIHLVNLTPGYLLQESKRQYAIHDLKQIMLAKKINVVHIHQIPSGIYAAIAAKELGIPVVFTVHGTYYPADQLFQAFKLSNAVVSVSKPVQTLLKSLDYPSNLIPNAINLDEFYPTDSQYLRQILGIASDSRVVVYASRLSWEKSSICELLIKAAHRVRLEKFADLHVVVVGDGAQFSSIQQLSKSIHRSLGETFIHLVGNQKLLRNYLGLGDLVVGTGRVALESMACGKPVLAIGTRGFFGMVTPSLYPSAWDYYFGDHFADQTPTEDLIAESLLLALLDREALKVIGRQGREWVMDNFNIHKISRQIAEIYSNVQHSNQMNRGIV</sequence>
<dbReference type="PANTHER" id="PTHR45947">
    <property type="entry name" value="SULFOQUINOVOSYL TRANSFERASE SQD2"/>
    <property type="match status" value="1"/>
</dbReference>
<name>A0ABY6ZSD7_9BACL</name>
<feature type="domain" description="Glycosyl transferase family 1" evidence="1">
    <location>
        <begin position="176"/>
        <end position="350"/>
    </location>
</feature>
<dbReference type="PANTHER" id="PTHR45947:SF3">
    <property type="entry name" value="SULFOQUINOVOSYL TRANSFERASE SQD2"/>
    <property type="match status" value="1"/>
</dbReference>
<dbReference type="SUPFAM" id="SSF53756">
    <property type="entry name" value="UDP-Glycosyltransferase/glycogen phosphorylase"/>
    <property type="match status" value="1"/>
</dbReference>
<dbReference type="Proteomes" id="UP001164761">
    <property type="component" value="Plasmid unnamed2"/>
</dbReference>
<evidence type="ECO:0000313" key="3">
    <source>
        <dbReference type="EMBL" id="WAH45026.1"/>
    </source>
</evidence>
<keyword evidence="4" id="KW-1185">Reference proteome</keyword>
<dbReference type="Gene3D" id="3.40.50.2000">
    <property type="entry name" value="Glycogen Phosphorylase B"/>
    <property type="match status" value="2"/>
</dbReference>
<organism evidence="3 4">
    <name type="scientific">Alicyclobacillus fastidiosus</name>
    <dbReference type="NCBI Taxonomy" id="392011"/>
    <lineage>
        <taxon>Bacteria</taxon>
        <taxon>Bacillati</taxon>
        <taxon>Bacillota</taxon>
        <taxon>Bacilli</taxon>
        <taxon>Bacillales</taxon>
        <taxon>Alicyclobacillaceae</taxon>
        <taxon>Alicyclobacillus</taxon>
    </lineage>
</organism>
<dbReference type="Pfam" id="PF00534">
    <property type="entry name" value="Glycos_transf_1"/>
    <property type="match status" value="1"/>
</dbReference>
<dbReference type="EMBL" id="CP104069">
    <property type="protein sequence ID" value="WAH45026.1"/>
    <property type="molecule type" value="Genomic_DNA"/>
</dbReference>
<dbReference type="GO" id="GO:0016757">
    <property type="term" value="F:glycosyltransferase activity"/>
    <property type="evidence" value="ECO:0007669"/>
    <property type="project" value="UniProtKB-KW"/>
</dbReference>
<evidence type="ECO:0000313" key="4">
    <source>
        <dbReference type="Proteomes" id="UP001164761"/>
    </source>
</evidence>
<accession>A0ABY6ZSD7</accession>
<dbReference type="InterPro" id="IPR050194">
    <property type="entry name" value="Glycosyltransferase_grp1"/>
</dbReference>
<keyword evidence="3" id="KW-0808">Transferase</keyword>
<keyword evidence="3" id="KW-0328">Glycosyltransferase</keyword>
<dbReference type="InterPro" id="IPR028098">
    <property type="entry name" value="Glyco_trans_4-like_N"/>
</dbReference>
<evidence type="ECO:0000259" key="2">
    <source>
        <dbReference type="Pfam" id="PF13439"/>
    </source>
</evidence>
<dbReference type="RefSeq" id="WP_268008896.1">
    <property type="nucleotide sequence ID" value="NZ_BSUT01000006.1"/>
</dbReference>